<accession>A0A382B2U9</accession>
<name>A0A382B2U9_9ZZZZ</name>
<gene>
    <name evidence="2" type="ORF">METZ01_LOCUS160949</name>
</gene>
<reference evidence="2" key="1">
    <citation type="submission" date="2018-05" db="EMBL/GenBank/DDBJ databases">
        <authorList>
            <person name="Lanie J.A."/>
            <person name="Ng W.-L."/>
            <person name="Kazmierczak K.M."/>
            <person name="Andrzejewski T.M."/>
            <person name="Davidsen T.M."/>
            <person name="Wayne K.J."/>
            <person name="Tettelin H."/>
            <person name="Glass J.I."/>
            <person name="Rusch D."/>
            <person name="Podicherti R."/>
            <person name="Tsui H.-C.T."/>
            <person name="Winkler M.E."/>
        </authorList>
    </citation>
    <scope>NUCLEOTIDE SEQUENCE</scope>
</reference>
<sequence>RYTSGATATPTTGLSKNLPTTQMFP</sequence>
<evidence type="ECO:0000256" key="1">
    <source>
        <dbReference type="SAM" id="MobiDB-lite"/>
    </source>
</evidence>
<organism evidence="2">
    <name type="scientific">marine metagenome</name>
    <dbReference type="NCBI Taxonomy" id="408172"/>
    <lineage>
        <taxon>unclassified sequences</taxon>
        <taxon>metagenomes</taxon>
        <taxon>ecological metagenomes</taxon>
    </lineage>
</organism>
<proteinExistence type="predicted"/>
<feature type="region of interest" description="Disordered" evidence="1">
    <location>
        <begin position="1"/>
        <end position="25"/>
    </location>
</feature>
<protein>
    <submittedName>
        <fullName evidence="2">Uncharacterized protein</fullName>
    </submittedName>
</protein>
<evidence type="ECO:0000313" key="2">
    <source>
        <dbReference type="EMBL" id="SVB08095.1"/>
    </source>
</evidence>
<feature type="non-terminal residue" evidence="2">
    <location>
        <position position="25"/>
    </location>
</feature>
<dbReference type="EMBL" id="UINC01027956">
    <property type="protein sequence ID" value="SVB08095.1"/>
    <property type="molecule type" value="Genomic_DNA"/>
</dbReference>
<dbReference type="AlphaFoldDB" id="A0A382B2U9"/>
<feature type="non-terminal residue" evidence="2">
    <location>
        <position position="1"/>
    </location>
</feature>